<comment type="caution">
    <text evidence="1">The sequence shown here is derived from an EMBL/GenBank/DDBJ whole genome shotgun (WGS) entry which is preliminary data.</text>
</comment>
<dbReference type="EMBL" id="BMAT01003865">
    <property type="protein sequence ID" value="GFR63819.1"/>
    <property type="molecule type" value="Genomic_DNA"/>
</dbReference>
<name>A0AAV4ET03_9GAST</name>
<sequence length="98" mass="11046">MRDQSGVSFFSHVQQAIQTVYSTDFLALSHSHPQRDQHKTVGHRPRLTDELCAILLQDVRHEISKVAGGVCVYPMNLLTAEDIDTFINLETRHFVGLG</sequence>
<protein>
    <submittedName>
        <fullName evidence="1">Uncharacterized protein</fullName>
    </submittedName>
</protein>
<evidence type="ECO:0000313" key="1">
    <source>
        <dbReference type="EMBL" id="GFR63819.1"/>
    </source>
</evidence>
<keyword evidence="2" id="KW-1185">Reference proteome</keyword>
<organism evidence="1 2">
    <name type="scientific">Elysia marginata</name>
    <dbReference type="NCBI Taxonomy" id="1093978"/>
    <lineage>
        <taxon>Eukaryota</taxon>
        <taxon>Metazoa</taxon>
        <taxon>Spiralia</taxon>
        <taxon>Lophotrochozoa</taxon>
        <taxon>Mollusca</taxon>
        <taxon>Gastropoda</taxon>
        <taxon>Heterobranchia</taxon>
        <taxon>Euthyneura</taxon>
        <taxon>Panpulmonata</taxon>
        <taxon>Sacoglossa</taxon>
        <taxon>Placobranchoidea</taxon>
        <taxon>Plakobranchidae</taxon>
        <taxon>Elysia</taxon>
    </lineage>
</organism>
<gene>
    <name evidence="1" type="ORF">ElyMa_001905100</name>
</gene>
<proteinExistence type="predicted"/>
<dbReference type="Proteomes" id="UP000762676">
    <property type="component" value="Unassembled WGS sequence"/>
</dbReference>
<evidence type="ECO:0000313" key="2">
    <source>
        <dbReference type="Proteomes" id="UP000762676"/>
    </source>
</evidence>
<accession>A0AAV4ET03</accession>
<dbReference type="AlphaFoldDB" id="A0AAV4ET03"/>
<reference evidence="1 2" key="1">
    <citation type="journal article" date="2021" name="Elife">
        <title>Chloroplast acquisition without the gene transfer in kleptoplastic sea slugs, Plakobranchus ocellatus.</title>
        <authorList>
            <person name="Maeda T."/>
            <person name="Takahashi S."/>
            <person name="Yoshida T."/>
            <person name="Shimamura S."/>
            <person name="Takaki Y."/>
            <person name="Nagai Y."/>
            <person name="Toyoda A."/>
            <person name="Suzuki Y."/>
            <person name="Arimoto A."/>
            <person name="Ishii H."/>
            <person name="Satoh N."/>
            <person name="Nishiyama T."/>
            <person name="Hasebe M."/>
            <person name="Maruyama T."/>
            <person name="Minagawa J."/>
            <person name="Obokata J."/>
            <person name="Shigenobu S."/>
        </authorList>
    </citation>
    <scope>NUCLEOTIDE SEQUENCE [LARGE SCALE GENOMIC DNA]</scope>
</reference>